<dbReference type="STRING" id="933084.A0A067PQI4"/>
<gene>
    <name evidence="1" type="ORF">JAAARDRAFT_111262</name>
</gene>
<dbReference type="Proteomes" id="UP000027265">
    <property type="component" value="Unassembled WGS sequence"/>
</dbReference>
<feature type="non-terminal residue" evidence="1">
    <location>
        <position position="60"/>
    </location>
</feature>
<dbReference type="AlphaFoldDB" id="A0A067PQI4"/>
<organism evidence="1 2">
    <name type="scientific">Jaapia argillacea MUCL 33604</name>
    <dbReference type="NCBI Taxonomy" id="933084"/>
    <lineage>
        <taxon>Eukaryota</taxon>
        <taxon>Fungi</taxon>
        <taxon>Dikarya</taxon>
        <taxon>Basidiomycota</taxon>
        <taxon>Agaricomycotina</taxon>
        <taxon>Agaricomycetes</taxon>
        <taxon>Agaricomycetidae</taxon>
        <taxon>Jaapiales</taxon>
        <taxon>Jaapiaceae</taxon>
        <taxon>Jaapia</taxon>
    </lineage>
</organism>
<sequence>DSDGPQVTDTFYGHLFPKHQGCRASPPRLSQAAYAVHLAAGKLRSEGCPLIRWVPFIRLG</sequence>
<accession>A0A067PQI4</accession>
<evidence type="ECO:0000313" key="1">
    <source>
        <dbReference type="EMBL" id="KDQ52581.1"/>
    </source>
</evidence>
<proteinExistence type="predicted"/>
<keyword evidence="2" id="KW-1185">Reference proteome</keyword>
<dbReference type="HOGENOM" id="CLU_001305_3_0_1"/>
<protein>
    <submittedName>
        <fullName evidence="1">Uncharacterized protein</fullName>
    </submittedName>
</protein>
<feature type="non-terminal residue" evidence="1">
    <location>
        <position position="1"/>
    </location>
</feature>
<dbReference type="InParanoid" id="A0A067PQI4"/>
<dbReference type="OrthoDB" id="9991317at2759"/>
<dbReference type="EMBL" id="KL197739">
    <property type="protein sequence ID" value="KDQ52581.1"/>
    <property type="molecule type" value="Genomic_DNA"/>
</dbReference>
<name>A0A067PQI4_9AGAM</name>
<evidence type="ECO:0000313" key="2">
    <source>
        <dbReference type="Proteomes" id="UP000027265"/>
    </source>
</evidence>
<reference evidence="2" key="1">
    <citation type="journal article" date="2014" name="Proc. Natl. Acad. Sci. U.S.A.">
        <title>Extensive sampling of basidiomycete genomes demonstrates inadequacy of the white-rot/brown-rot paradigm for wood decay fungi.</title>
        <authorList>
            <person name="Riley R."/>
            <person name="Salamov A.A."/>
            <person name="Brown D.W."/>
            <person name="Nagy L.G."/>
            <person name="Floudas D."/>
            <person name="Held B.W."/>
            <person name="Levasseur A."/>
            <person name="Lombard V."/>
            <person name="Morin E."/>
            <person name="Otillar R."/>
            <person name="Lindquist E.A."/>
            <person name="Sun H."/>
            <person name="LaButti K.M."/>
            <person name="Schmutz J."/>
            <person name="Jabbour D."/>
            <person name="Luo H."/>
            <person name="Baker S.E."/>
            <person name="Pisabarro A.G."/>
            <person name="Walton J.D."/>
            <person name="Blanchette R.A."/>
            <person name="Henrissat B."/>
            <person name="Martin F."/>
            <person name="Cullen D."/>
            <person name="Hibbett D.S."/>
            <person name="Grigoriev I.V."/>
        </authorList>
    </citation>
    <scope>NUCLEOTIDE SEQUENCE [LARGE SCALE GENOMIC DNA]</scope>
    <source>
        <strain evidence="2">MUCL 33604</strain>
    </source>
</reference>